<protein>
    <submittedName>
        <fullName evidence="4">1,4-alpha-glucan-branching enzyme 2-1, chloroplastic/amyloplastic</fullName>
    </submittedName>
</protein>
<reference evidence="2" key="1">
    <citation type="submission" date="2022-10" db="EMBL/GenBank/DDBJ databases">
        <authorList>
            <person name="Chen Y."/>
            <person name="Dougan E. K."/>
            <person name="Chan C."/>
            <person name="Rhodes N."/>
            <person name="Thang M."/>
        </authorList>
    </citation>
    <scope>NUCLEOTIDE SEQUENCE</scope>
</reference>
<comment type="caution">
    <text evidence="2">The sequence shown here is derived from an EMBL/GenBank/DDBJ whole genome shotgun (WGS) entry which is preliminary data.</text>
</comment>
<evidence type="ECO:0000313" key="5">
    <source>
        <dbReference type="Proteomes" id="UP001152797"/>
    </source>
</evidence>
<dbReference type="Proteomes" id="UP001152797">
    <property type="component" value="Unassembled WGS sequence"/>
</dbReference>
<dbReference type="EMBL" id="CAMXCT030001524">
    <property type="protein sequence ID" value="CAL4778182.1"/>
    <property type="molecule type" value="Genomic_DNA"/>
</dbReference>
<proteinExistence type="predicted"/>
<sequence>MVSLIVDAQEAPPLPVNEKVDRTTRNRIEDTSSKAPQFKGTLWKLNNDGNAQERKLRECLGA</sequence>
<keyword evidence="5" id="KW-1185">Reference proteome</keyword>
<evidence type="ECO:0000313" key="4">
    <source>
        <dbReference type="EMBL" id="CAL4778182.1"/>
    </source>
</evidence>
<feature type="region of interest" description="Disordered" evidence="1">
    <location>
        <begin position="15"/>
        <end position="35"/>
    </location>
</feature>
<dbReference type="EMBL" id="CAMXCT010001524">
    <property type="protein sequence ID" value="CAI3990870.1"/>
    <property type="molecule type" value="Genomic_DNA"/>
</dbReference>
<dbReference type="AlphaFoldDB" id="A0A9P1CFX7"/>
<reference evidence="3" key="2">
    <citation type="submission" date="2024-04" db="EMBL/GenBank/DDBJ databases">
        <authorList>
            <person name="Chen Y."/>
            <person name="Shah S."/>
            <person name="Dougan E. K."/>
            <person name="Thang M."/>
            <person name="Chan C."/>
        </authorList>
    </citation>
    <scope>NUCLEOTIDE SEQUENCE [LARGE SCALE GENOMIC DNA]</scope>
</reference>
<accession>A0A9P1CFX7</accession>
<name>A0A9P1CFX7_9DINO</name>
<dbReference type="EMBL" id="CAMXCT020001524">
    <property type="protein sequence ID" value="CAL1144245.1"/>
    <property type="molecule type" value="Genomic_DNA"/>
</dbReference>
<gene>
    <name evidence="2" type="ORF">C1SCF055_LOCUS17822</name>
</gene>
<evidence type="ECO:0000313" key="2">
    <source>
        <dbReference type="EMBL" id="CAI3990870.1"/>
    </source>
</evidence>
<organism evidence="2">
    <name type="scientific">Cladocopium goreaui</name>
    <dbReference type="NCBI Taxonomy" id="2562237"/>
    <lineage>
        <taxon>Eukaryota</taxon>
        <taxon>Sar</taxon>
        <taxon>Alveolata</taxon>
        <taxon>Dinophyceae</taxon>
        <taxon>Suessiales</taxon>
        <taxon>Symbiodiniaceae</taxon>
        <taxon>Cladocopium</taxon>
    </lineage>
</organism>
<feature type="compositionally biased region" description="Basic and acidic residues" evidence="1">
    <location>
        <begin position="18"/>
        <end position="32"/>
    </location>
</feature>
<evidence type="ECO:0000313" key="3">
    <source>
        <dbReference type="EMBL" id="CAL1144245.1"/>
    </source>
</evidence>
<evidence type="ECO:0000256" key="1">
    <source>
        <dbReference type="SAM" id="MobiDB-lite"/>
    </source>
</evidence>